<evidence type="ECO:0000313" key="2">
    <source>
        <dbReference type="EMBL" id="QFI55501.1"/>
    </source>
</evidence>
<dbReference type="Pfam" id="PF11984">
    <property type="entry name" value="DUF3485"/>
    <property type="match status" value="1"/>
</dbReference>
<proteinExistence type="predicted"/>
<reference evidence="2 3" key="1">
    <citation type="submission" date="2019-05" db="EMBL/GenBank/DDBJ databases">
        <title>OXA-830, a novel chromosomally encoded expanded-spectrum class D beta-lactamase in Aeromonas simiae.</title>
        <authorList>
            <person name="Zhou W."/>
            <person name="Chen Q."/>
        </authorList>
    </citation>
    <scope>NUCLEOTIDE SEQUENCE [LARGE SCALE GENOMIC DNA]</scope>
    <source>
        <strain evidence="2 3">A6</strain>
    </source>
</reference>
<dbReference type="Proteomes" id="UP000594034">
    <property type="component" value="Chromosome"/>
</dbReference>
<sequence length="233" mass="25727">MKGDPMKGYAVQTLLLLALLLVIGLLGRHWQQGRVWLAERHQVALEQQIPARFADWQLVPGGAVVEVSGEARQALASLYEQQIARVYRAADGSEVMLSLVYGRDQSSDLSQAHRPEICYVAQGFQIEGREPITLSPLGQTLPATRLLTRQGSRVEPLTYWMVVGDKVVRPGLERKWAQLGFALRKEIPDGVLLRVSSLDERGEHAFALQQRFLTALLAAVDPATRRLLAGAGA</sequence>
<dbReference type="InterPro" id="IPR054653">
    <property type="entry name" value="EpsI_type_B_pred"/>
</dbReference>
<gene>
    <name evidence="2" type="primary">epsI</name>
    <name evidence="2" type="ORF">FE240_12885</name>
</gene>
<protein>
    <submittedName>
        <fullName evidence="2">EpsI family protein</fullName>
    </submittedName>
</protein>
<dbReference type="KEGG" id="asim:FE240_12885"/>
<feature type="domain" description="Methanolan biosynthesis EpsI" evidence="1">
    <location>
        <begin position="16"/>
        <end position="222"/>
    </location>
</feature>
<organism evidence="2 3">
    <name type="scientific">Aeromonas simiae</name>
    <dbReference type="NCBI Taxonomy" id="218936"/>
    <lineage>
        <taxon>Bacteria</taxon>
        <taxon>Pseudomonadati</taxon>
        <taxon>Pseudomonadota</taxon>
        <taxon>Gammaproteobacteria</taxon>
        <taxon>Aeromonadales</taxon>
        <taxon>Aeromonadaceae</taxon>
        <taxon>Aeromonas</taxon>
    </lineage>
</organism>
<dbReference type="NCBIfam" id="TIGR02914">
    <property type="entry name" value="EpsI_fam"/>
    <property type="match status" value="1"/>
</dbReference>
<evidence type="ECO:0000313" key="3">
    <source>
        <dbReference type="Proteomes" id="UP000594034"/>
    </source>
</evidence>
<dbReference type="AlphaFoldDB" id="A0A5J6WZ07"/>
<dbReference type="InterPro" id="IPR014263">
    <property type="entry name" value="Methanolan_biosynth_EpsI"/>
</dbReference>
<dbReference type="NCBIfam" id="NF045609">
    <property type="entry name" value="EpsI_type_B"/>
    <property type="match status" value="1"/>
</dbReference>
<accession>A0A5J6WZ07</accession>
<dbReference type="EMBL" id="CP040449">
    <property type="protein sequence ID" value="QFI55501.1"/>
    <property type="molecule type" value="Genomic_DNA"/>
</dbReference>
<keyword evidence="3" id="KW-1185">Reference proteome</keyword>
<name>A0A5J6WZ07_9GAMM</name>
<evidence type="ECO:0000259" key="1">
    <source>
        <dbReference type="Pfam" id="PF11984"/>
    </source>
</evidence>